<comment type="caution">
    <text evidence="1">The sequence shown here is derived from an EMBL/GenBank/DDBJ whole genome shotgun (WGS) entry which is preliminary data.</text>
</comment>
<sequence>MNLKRTPAPPPQMMGYLVVQGLVVVLLGDLAIATIRNEPTTVRSVCEAAGIVKKAAEFDVAHLGVET</sequence>
<reference evidence="1" key="1">
    <citation type="submission" date="2023-08" db="EMBL/GenBank/DDBJ databases">
        <title>Black Yeasts Isolated from many extreme environments.</title>
        <authorList>
            <person name="Coleine C."/>
            <person name="Stajich J.E."/>
            <person name="Selbmann L."/>
        </authorList>
    </citation>
    <scope>NUCLEOTIDE SEQUENCE</scope>
    <source>
        <strain evidence="1">CCFEE 5401</strain>
    </source>
</reference>
<organism evidence="1 2">
    <name type="scientific">Meristemomyces frigidus</name>
    <dbReference type="NCBI Taxonomy" id="1508187"/>
    <lineage>
        <taxon>Eukaryota</taxon>
        <taxon>Fungi</taxon>
        <taxon>Dikarya</taxon>
        <taxon>Ascomycota</taxon>
        <taxon>Pezizomycotina</taxon>
        <taxon>Dothideomycetes</taxon>
        <taxon>Dothideomycetidae</taxon>
        <taxon>Mycosphaerellales</taxon>
        <taxon>Teratosphaeriaceae</taxon>
        <taxon>Meristemomyces</taxon>
    </lineage>
</organism>
<dbReference type="Proteomes" id="UP001310890">
    <property type="component" value="Unassembled WGS sequence"/>
</dbReference>
<evidence type="ECO:0000313" key="2">
    <source>
        <dbReference type="Proteomes" id="UP001310890"/>
    </source>
</evidence>
<proteinExistence type="predicted"/>
<evidence type="ECO:0000313" key="1">
    <source>
        <dbReference type="EMBL" id="KAK5118359.1"/>
    </source>
</evidence>
<accession>A0AAN7TIN8</accession>
<dbReference type="EMBL" id="JAVRRL010000002">
    <property type="protein sequence ID" value="KAK5118359.1"/>
    <property type="molecule type" value="Genomic_DNA"/>
</dbReference>
<gene>
    <name evidence="1" type="ORF">LTR62_002873</name>
</gene>
<dbReference type="AlphaFoldDB" id="A0AAN7TIN8"/>
<protein>
    <submittedName>
        <fullName evidence="1">Uncharacterized protein</fullName>
    </submittedName>
</protein>
<name>A0AAN7TIN8_9PEZI</name>